<evidence type="ECO:0000313" key="3">
    <source>
        <dbReference type="Proteomes" id="UP000441523"/>
    </source>
</evidence>
<organism evidence="2 3">
    <name type="scientific">Methylobacterium planeticum</name>
    <dbReference type="NCBI Taxonomy" id="2615211"/>
    <lineage>
        <taxon>Bacteria</taxon>
        <taxon>Pseudomonadati</taxon>
        <taxon>Pseudomonadota</taxon>
        <taxon>Alphaproteobacteria</taxon>
        <taxon>Hyphomicrobiales</taxon>
        <taxon>Methylobacteriaceae</taxon>
        <taxon>Methylobacterium</taxon>
    </lineage>
</organism>
<reference evidence="2 3" key="1">
    <citation type="submission" date="2019-09" db="EMBL/GenBank/DDBJ databases">
        <title>YIM 132548 draft genome.</title>
        <authorList>
            <person name="Jiang L."/>
        </authorList>
    </citation>
    <scope>NUCLEOTIDE SEQUENCE [LARGE SCALE GENOMIC DNA]</scope>
    <source>
        <strain evidence="2 3">YIM 132548</strain>
    </source>
</reference>
<name>A0A6N6MVA3_9HYPH</name>
<comment type="caution">
    <text evidence="2">The sequence shown here is derived from an EMBL/GenBank/DDBJ whole genome shotgun (WGS) entry which is preliminary data.</text>
</comment>
<keyword evidence="3" id="KW-1185">Reference proteome</keyword>
<evidence type="ECO:0000256" key="1">
    <source>
        <dbReference type="SAM" id="MobiDB-lite"/>
    </source>
</evidence>
<feature type="region of interest" description="Disordered" evidence="1">
    <location>
        <begin position="37"/>
        <end position="69"/>
    </location>
</feature>
<feature type="compositionally biased region" description="Polar residues" evidence="1">
    <location>
        <begin position="38"/>
        <end position="52"/>
    </location>
</feature>
<accession>A0A6N6MVA3</accession>
<proteinExistence type="predicted"/>
<dbReference type="Proteomes" id="UP000441523">
    <property type="component" value="Unassembled WGS sequence"/>
</dbReference>
<evidence type="ECO:0000313" key="2">
    <source>
        <dbReference type="EMBL" id="KAB1073637.1"/>
    </source>
</evidence>
<dbReference type="AlphaFoldDB" id="A0A6N6MVA3"/>
<gene>
    <name evidence="2" type="ORF">F6X51_10610</name>
</gene>
<dbReference type="RefSeq" id="WP_150963368.1">
    <property type="nucleotide sequence ID" value="NZ_VZZJ01000007.1"/>
</dbReference>
<sequence>MIKRTWMAAKAALGLGLLVIGTLYAAQKLDRERAAQWSLRSPGTEEPTTTGAIVSLARTPGGQTQAPSR</sequence>
<protein>
    <submittedName>
        <fullName evidence="2">Uncharacterized protein</fullName>
    </submittedName>
</protein>
<dbReference type="EMBL" id="VZZJ01000007">
    <property type="protein sequence ID" value="KAB1073637.1"/>
    <property type="molecule type" value="Genomic_DNA"/>
</dbReference>